<keyword evidence="6 13" id="KW-0677">Repeat</keyword>
<dbReference type="FunFam" id="1.10.287.110:FF:000031">
    <property type="entry name" value="Molecular chaperone DnaJ"/>
    <property type="match status" value="1"/>
</dbReference>
<organism evidence="17 18">
    <name type="scientific">Candidatus Fukatsuia symbiotica</name>
    <dbReference type="NCBI Taxonomy" id="1878942"/>
    <lineage>
        <taxon>Bacteria</taxon>
        <taxon>Pseudomonadati</taxon>
        <taxon>Pseudomonadota</taxon>
        <taxon>Gammaproteobacteria</taxon>
        <taxon>Enterobacterales</taxon>
        <taxon>Yersiniaceae</taxon>
        <taxon>Candidatus Fukatsuia</taxon>
    </lineage>
</organism>
<evidence type="ECO:0000256" key="5">
    <source>
        <dbReference type="ARBA" id="ARBA00022723"/>
    </source>
</evidence>
<dbReference type="InterPro" id="IPR008971">
    <property type="entry name" value="HSP40/DnaJ_pept-bd"/>
</dbReference>
<comment type="subcellular location">
    <subcellularLocation>
        <location evidence="1 13">Cytoplasm</location>
    </subcellularLocation>
</comment>
<name>A0A2U8I3T0_9GAMM</name>
<keyword evidence="5 13" id="KW-0479">Metal-binding</keyword>
<comment type="subunit">
    <text evidence="2 13">Homodimer.</text>
</comment>
<gene>
    <name evidence="13 17" type="primary">dnaJ</name>
    <name evidence="17" type="ORF">CCS41_03725</name>
</gene>
<dbReference type="GO" id="GO:0005524">
    <property type="term" value="F:ATP binding"/>
    <property type="evidence" value="ECO:0007669"/>
    <property type="project" value="InterPro"/>
</dbReference>
<feature type="binding site" evidence="13">
    <location>
        <position position="200"/>
    </location>
    <ligand>
        <name>Zn(2+)</name>
        <dbReference type="ChEBI" id="CHEBI:29105"/>
        <label>1</label>
    </ligand>
</feature>
<dbReference type="CDD" id="cd10747">
    <property type="entry name" value="DnaJ_C"/>
    <property type="match status" value="1"/>
</dbReference>
<dbReference type="AlphaFoldDB" id="A0A2U8I3T0"/>
<evidence type="ECO:0000256" key="10">
    <source>
        <dbReference type="ARBA" id="ARBA00023186"/>
    </source>
</evidence>
<feature type="repeat" description="CXXCXGXG motif" evidence="13">
    <location>
        <begin position="186"/>
        <end position="193"/>
    </location>
</feature>
<dbReference type="HAMAP" id="MF_01152">
    <property type="entry name" value="DnaJ"/>
    <property type="match status" value="1"/>
</dbReference>
<dbReference type="Pfam" id="PF00226">
    <property type="entry name" value="DnaJ"/>
    <property type="match status" value="1"/>
</dbReference>
<evidence type="ECO:0000256" key="9">
    <source>
        <dbReference type="ARBA" id="ARBA00023016"/>
    </source>
</evidence>
<reference evidence="17 18" key="1">
    <citation type="submission" date="2017-05" db="EMBL/GenBank/DDBJ databases">
        <title>Genome sequence of Candidatus Fukatsuia symbiotica and Candidatus Hamiltonella defensa from Acyrthosiphon pisum strain 5D.</title>
        <authorList>
            <person name="Patel V.A."/>
            <person name="Chevignon G."/>
            <person name="Russell J.A."/>
            <person name="Oliver K.M."/>
        </authorList>
    </citation>
    <scope>NUCLEOTIDE SEQUENCE [LARGE SCALE GENOMIC DNA]</scope>
    <source>
        <strain evidence="17 18">5D</strain>
    </source>
</reference>
<dbReference type="CDD" id="cd06257">
    <property type="entry name" value="DnaJ"/>
    <property type="match status" value="1"/>
</dbReference>
<evidence type="ECO:0000259" key="15">
    <source>
        <dbReference type="PROSITE" id="PS50076"/>
    </source>
</evidence>
<sequence>MADRDYYEVLGVGRNATDDEIKKAYRKKANKYHPDRNQEKDAEAKFKEVNEANKILSDKEKRAAYDQYGHAAFQAGGMGRPSSAAGFGGDFGEDLGDIFQSFFGGGRSQSSSQRRRGSDLRYDLKLTLEEAVRGVTKEISFSTLKTCDGCHGSGARPGSSQPACPTCKGNGEVCIKQGFFTVQQTCPHCAGSGKITKDKCSKCGGKGQREKSKTLSVQVPAGVDTGDRIRLSGEGAGDGDLYVQVEVKSHPIFKRDGNDLYCDVPINFAAAALGGEIEVPTLEGRIKLKISAETQTNKSFRLRGKGVKSVRGSDKGDLFCRVVVETPVNLNEEQKQLLRSFSGTADEKNSPRSKSFLDGVKKFFDDLTR</sequence>
<feature type="binding site" evidence="13">
    <location>
        <position position="189"/>
    </location>
    <ligand>
        <name>Zn(2+)</name>
        <dbReference type="ChEBI" id="CHEBI:29105"/>
        <label>2</label>
    </ligand>
</feature>
<feature type="zinc finger region" description="CR-type" evidence="14">
    <location>
        <begin position="134"/>
        <end position="212"/>
    </location>
</feature>
<feature type="binding site" evidence="13">
    <location>
        <position position="203"/>
    </location>
    <ligand>
        <name>Zn(2+)</name>
        <dbReference type="ChEBI" id="CHEBI:29105"/>
        <label>1</label>
    </ligand>
</feature>
<evidence type="ECO:0000256" key="2">
    <source>
        <dbReference type="ARBA" id="ARBA00011738"/>
    </source>
</evidence>
<evidence type="ECO:0000256" key="13">
    <source>
        <dbReference type="HAMAP-Rule" id="MF_01152"/>
    </source>
</evidence>
<dbReference type="EMBL" id="CP021659">
    <property type="protein sequence ID" value="AWK13787.1"/>
    <property type="molecule type" value="Genomic_DNA"/>
</dbReference>
<accession>A0A2U8I3T0</accession>
<dbReference type="Pfam" id="PF00684">
    <property type="entry name" value="DnaJ_CXXCXGXG"/>
    <property type="match status" value="1"/>
</dbReference>
<proteinExistence type="inferred from homology"/>
<feature type="binding site" evidence="13">
    <location>
        <position position="186"/>
    </location>
    <ligand>
        <name>Zn(2+)</name>
        <dbReference type="ChEBI" id="CHEBI:29105"/>
        <label>2</label>
    </ligand>
</feature>
<evidence type="ECO:0000313" key="18">
    <source>
        <dbReference type="Proteomes" id="UP000261875"/>
    </source>
</evidence>
<dbReference type="GO" id="GO:0051082">
    <property type="term" value="F:unfolded protein binding"/>
    <property type="evidence" value="ECO:0007669"/>
    <property type="project" value="UniProtKB-UniRule"/>
</dbReference>
<evidence type="ECO:0000256" key="12">
    <source>
        <dbReference type="ARBA" id="ARBA00067609"/>
    </source>
</evidence>
<comment type="function">
    <text evidence="13">Participates actively in the response to hyperosmotic and heat shock by preventing the aggregation of stress-denatured proteins and by disaggregating proteins, also in an autonomous, DnaK-independent fashion. Unfolded proteins bind initially to DnaJ; upon interaction with the DnaJ-bound protein, DnaK hydrolyzes its bound ATP, resulting in the formation of a stable complex. GrpE releases ADP from DnaK; ATP binding to DnaK triggers the release of the substrate protein, thus completing the reaction cycle. Several rounds of ATP-dependent interactions between DnaJ, DnaK and GrpE are required for fully efficient folding. Also involved, together with DnaK and GrpE, in the DNA replication of plasmids through activation of initiation proteins.</text>
</comment>
<dbReference type="GO" id="GO:0005737">
    <property type="term" value="C:cytoplasm"/>
    <property type="evidence" value="ECO:0007669"/>
    <property type="project" value="UniProtKB-SubCell"/>
</dbReference>
<dbReference type="GO" id="GO:0031072">
    <property type="term" value="F:heat shock protein binding"/>
    <property type="evidence" value="ECO:0007669"/>
    <property type="project" value="InterPro"/>
</dbReference>
<dbReference type="Proteomes" id="UP000261875">
    <property type="component" value="Chromosome"/>
</dbReference>
<dbReference type="InterPro" id="IPR012724">
    <property type="entry name" value="DnaJ"/>
</dbReference>
<protein>
    <recommendedName>
        <fullName evidence="12 13">Chaperone protein DnaJ</fullName>
    </recommendedName>
</protein>
<evidence type="ECO:0000313" key="17">
    <source>
        <dbReference type="EMBL" id="AWK13787.1"/>
    </source>
</evidence>
<comment type="similarity">
    <text evidence="11 13">Belongs to the DnaJ family.</text>
</comment>
<keyword evidence="9 13" id="KW-0346">Stress response</keyword>
<feature type="binding site" evidence="13">
    <location>
        <position position="150"/>
    </location>
    <ligand>
        <name>Zn(2+)</name>
        <dbReference type="ChEBI" id="CHEBI:29105"/>
        <label>1</label>
    </ligand>
</feature>
<comment type="domain">
    <text evidence="13">The J domain is necessary and sufficient to stimulate DnaK ATPase activity. Zinc center 1 plays an important role in the autonomous, DnaK-independent chaperone activity of DnaJ. Zinc center 2 is essential for interaction with DnaK and for DnaJ activity.</text>
</comment>
<dbReference type="InterPro" id="IPR001623">
    <property type="entry name" value="DnaJ_domain"/>
</dbReference>
<comment type="cofactor">
    <cofactor evidence="13">
        <name>Zn(2+)</name>
        <dbReference type="ChEBI" id="CHEBI:29105"/>
    </cofactor>
    <text evidence="13">Binds 2 Zn(2+) ions per monomer.</text>
</comment>
<evidence type="ECO:0000256" key="11">
    <source>
        <dbReference type="ARBA" id="ARBA00061004"/>
    </source>
</evidence>
<feature type="domain" description="J" evidence="15">
    <location>
        <begin position="5"/>
        <end position="69"/>
    </location>
</feature>
<keyword evidence="8 13" id="KW-0862">Zinc</keyword>
<keyword evidence="4 13" id="KW-0235">DNA replication</keyword>
<feature type="binding site" evidence="13">
    <location>
        <position position="167"/>
    </location>
    <ligand>
        <name>Zn(2+)</name>
        <dbReference type="ChEBI" id="CHEBI:29105"/>
        <label>2</label>
    </ligand>
</feature>
<dbReference type="GO" id="GO:0009408">
    <property type="term" value="P:response to heat"/>
    <property type="evidence" value="ECO:0007669"/>
    <property type="project" value="InterPro"/>
</dbReference>
<dbReference type="KEGG" id="fsm:CCS41_03725"/>
<dbReference type="RefSeq" id="WP_072550568.1">
    <property type="nucleotide sequence ID" value="NZ_CP021659.1"/>
</dbReference>
<dbReference type="NCBIfam" id="NF008035">
    <property type="entry name" value="PRK10767.1"/>
    <property type="match status" value="1"/>
</dbReference>
<dbReference type="PANTHER" id="PTHR43096:SF48">
    <property type="entry name" value="CHAPERONE PROTEIN DNAJ"/>
    <property type="match status" value="1"/>
</dbReference>
<keyword evidence="7 13" id="KW-0863">Zinc-finger</keyword>
<dbReference type="PANTHER" id="PTHR43096">
    <property type="entry name" value="DNAJ HOMOLOG 1, MITOCHONDRIAL-RELATED"/>
    <property type="match status" value="1"/>
</dbReference>
<dbReference type="PROSITE" id="PS51188">
    <property type="entry name" value="ZF_CR"/>
    <property type="match status" value="1"/>
</dbReference>
<dbReference type="InterPro" id="IPR001305">
    <property type="entry name" value="HSP_DnaJ_Cys-rich_dom"/>
</dbReference>
<dbReference type="GO" id="GO:0008270">
    <property type="term" value="F:zinc ion binding"/>
    <property type="evidence" value="ECO:0007669"/>
    <property type="project" value="UniProtKB-UniRule"/>
</dbReference>
<evidence type="ECO:0000256" key="4">
    <source>
        <dbReference type="ARBA" id="ARBA00022705"/>
    </source>
</evidence>
<dbReference type="GO" id="GO:0042026">
    <property type="term" value="P:protein refolding"/>
    <property type="evidence" value="ECO:0007669"/>
    <property type="project" value="TreeGrafter"/>
</dbReference>
<feature type="repeat" description="CXXCXGXG motif" evidence="13">
    <location>
        <begin position="147"/>
        <end position="154"/>
    </location>
</feature>
<keyword evidence="3 13" id="KW-0963">Cytoplasm</keyword>
<evidence type="ECO:0000256" key="7">
    <source>
        <dbReference type="ARBA" id="ARBA00022771"/>
    </source>
</evidence>
<dbReference type="Gene3D" id="2.60.260.20">
    <property type="entry name" value="Urease metallochaperone UreE, N-terminal domain"/>
    <property type="match status" value="2"/>
</dbReference>
<dbReference type="InterPro" id="IPR036869">
    <property type="entry name" value="J_dom_sf"/>
</dbReference>
<dbReference type="CDD" id="cd10719">
    <property type="entry name" value="DnaJ_zf"/>
    <property type="match status" value="1"/>
</dbReference>
<keyword evidence="18" id="KW-1185">Reference proteome</keyword>
<dbReference type="SMART" id="SM00271">
    <property type="entry name" value="DnaJ"/>
    <property type="match status" value="1"/>
</dbReference>
<dbReference type="InterPro" id="IPR002939">
    <property type="entry name" value="DnaJ_C"/>
</dbReference>
<dbReference type="PRINTS" id="PR00625">
    <property type="entry name" value="JDOMAIN"/>
</dbReference>
<evidence type="ECO:0000256" key="6">
    <source>
        <dbReference type="ARBA" id="ARBA00022737"/>
    </source>
</evidence>
<feature type="repeat" description="CXXCXGXG motif" evidence="13">
    <location>
        <begin position="164"/>
        <end position="171"/>
    </location>
</feature>
<dbReference type="Gene3D" id="2.10.230.10">
    <property type="entry name" value="Heat shock protein DnaJ, cysteine-rich domain"/>
    <property type="match status" value="1"/>
</dbReference>
<dbReference type="SUPFAM" id="SSF57938">
    <property type="entry name" value="DnaJ/Hsp40 cysteine-rich domain"/>
    <property type="match status" value="1"/>
</dbReference>
<dbReference type="SUPFAM" id="SSF49493">
    <property type="entry name" value="HSP40/DnaJ peptide-binding domain"/>
    <property type="match status" value="2"/>
</dbReference>
<dbReference type="STRING" id="1878942.GCA_900128755_00121"/>
<dbReference type="GO" id="GO:0006260">
    <property type="term" value="P:DNA replication"/>
    <property type="evidence" value="ECO:0007669"/>
    <property type="project" value="UniProtKB-KW"/>
</dbReference>
<dbReference type="PROSITE" id="PS50076">
    <property type="entry name" value="DNAJ_2"/>
    <property type="match status" value="1"/>
</dbReference>
<feature type="binding site" evidence="13">
    <location>
        <position position="147"/>
    </location>
    <ligand>
        <name>Zn(2+)</name>
        <dbReference type="ChEBI" id="CHEBI:29105"/>
        <label>1</label>
    </ligand>
</feature>
<dbReference type="NCBIfam" id="TIGR02349">
    <property type="entry name" value="DnaJ_bact"/>
    <property type="match status" value="1"/>
</dbReference>
<evidence type="ECO:0000256" key="8">
    <source>
        <dbReference type="ARBA" id="ARBA00022833"/>
    </source>
</evidence>
<dbReference type="FunFam" id="2.10.230.10:FF:000002">
    <property type="entry name" value="Molecular chaperone DnaJ"/>
    <property type="match status" value="1"/>
</dbReference>
<dbReference type="SUPFAM" id="SSF46565">
    <property type="entry name" value="Chaperone J-domain"/>
    <property type="match status" value="1"/>
</dbReference>
<evidence type="ECO:0000256" key="14">
    <source>
        <dbReference type="PROSITE-ProRule" id="PRU00546"/>
    </source>
</evidence>
<feature type="repeat" description="CXXCXGXG motif" evidence="13">
    <location>
        <begin position="200"/>
        <end position="207"/>
    </location>
</feature>
<feature type="binding site" evidence="13">
    <location>
        <position position="164"/>
    </location>
    <ligand>
        <name>Zn(2+)</name>
        <dbReference type="ChEBI" id="CHEBI:29105"/>
        <label>2</label>
    </ligand>
</feature>
<dbReference type="Pfam" id="PF01556">
    <property type="entry name" value="DnaJ_C"/>
    <property type="match status" value="1"/>
</dbReference>
<dbReference type="InterPro" id="IPR036410">
    <property type="entry name" value="HSP_DnaJ_Cys-rich_dom_sf"/>
</dbReference>
<evidence type="ECO:0000256" key="3">
    <source>
        <dbReference type="ARBA" id="ARBA00022490"/>
    </source>
</evidence>
<evidence type="ECO:0000259" key="16">
    <source>
        <dbReference type="PROSITE" id="PS51188"/>
    </source>
</evidence>
<dbReference type="Gene3D" id="1.10.287.110">
    <property type="entry name" value="DnaJ domain"/>
    <property type="match status" value="1"/>
</dbReference>
<keyword evidence="10 13" id="KW-0143">Chaperone</keyword>
<dbReference type="OrthoDB" id="9779889at2"/>
<evidence type="ECO:0000256" key="1">
    <source>
        <dbReference type="ARBA" id="ARBA00004496"/>
    </source>
</evidence>
<feature type="domain" description="CR-type" evidence="16">
    <location>
        <begin position="134"/>
        <end position="212"/>
    </location>
</feature>
<dbReference type="FunFam" id="2.60.260.20:FF:000004">
    <property type="entry name" value="Molecular chaperone DnaJ"/>
    <property type="match status" value="1"/>
</dbReference>